<dbReference type="InterPro" id="IPR050319">
    <property type="entry name" value="ABC_transp_ATP-bind"/>
</dbReference>
<dbReference type="PROSITE" id="PS50893">
    <property type="entry name" value="ABC_TRANSPORTER_2"/>
    <property type="match status" value="1"/>
</dbReference>
<name>A0A1I2BDP8_9BACI</name>
<dbReference type="EMBL" id="FONT01000002">
    <property type="protein sequence ID" value="SFE54179.1"/>
    <property type="molecule type" value="Genomic_DNA"/>
</dbReference>
<dbReference type="InterPro" id="IPR017871">
    <property type="entry name" value="ABC_transporter-like_CS"/>
</dbReference>
<comment type="similarity">
    <text evidence="1">Belongs to the ABC transporter superfamily.</text>
</comment>
<keyword evidence="4 6" id="KW-0067">ATP-binding</keyword>
<evidence type="ECO:0000256" key="2">
    <source>
        <dbReference type="ARBA" id="ARBA00022448"/>
    </source>
</evidence>
<dbReference type="GO" id="GO:0016887">
    <property type="term" value="F:ATP hydrolysis activity"/>
    <property type="evidence" value="ECO:0007669"/>
    <property type="project" value="InterPro"/>
</dbReference>
<dbReference type="AlphaFoldDB" id="A0A1I2BDP8"/>
<proteinExistence type="inferred from homology"/>
<dbReference type="GO" id="GO:0055085">
    <property type="term" value="P:transmembrane transport"/>
    <property type="evidence" value="ECO:0007669"/>
    <property type="project" value="UniProtKB-ARBA"/>
</dbReference>
<dbReference type="PANTHER" id="PTHR43776">
    <property type="entry name" value="TRANSPORT ATP-BINDING PROTEIN"/>
    <property type="match status" value="1"/>
</dbReference>
<evidence type="ECO:0000313" key="6">
    <source>
        <dbReference type="EMBL" id="SFE54179.1"/>
    </source>
</evidence>
<dbReference type="InterPro" id="IPR003593">
    <property type="entry name" value="AAA+_ATPase"/>
</dbReference>
<dbReference type="InterPro" id="IPR027417">
    <property type="entry name" value="P-loop_NTPase"/>
</dbReference>
<keyword evidence="2" id="KW-0813">Transport</keyword>
<feature type="domain" description="ABC transporter" evidence="5">
    <location>
        <begin position="2"/>
        <end position="196"/>
    </location>
</feature>
<keyword evidence="7" id="KW-1185">Reference proteome</keyword>
<evidence type="ECO:0000256" key="1">
    <source>
        <dbReference type="ARBA" id="ARBA00005417"/>
    </source>
</evidence>
<keyword evidence="3" id="KW-0547">Nucleotide-binding</keyword>
<evidence type="ECO:0000259" key="5">
    <source>
        <dbReference type="PROSITE" id="PS50893"/>
    </source>
</evidence>
<protein>
    <submittedName>
        <fullName evidence="6">Peptide/nickel transport system ATP-binding protein</fullName>
    </submittedName>
</protein>
<evidence type="ECO:0000256" key="4">
    <source>
        <dbReference type="ARBA" id="ARBA00022840"/>
    </source>
</evidence>
<dbReference type="RefSeq" id="WP_091658527.1">
    <property type="nucleotide sequence ID" value="NZ_FONT01000002.1"/>
</dbReference>
<dbReference type="OrthoDB" id="9806285at2"/>
<dbReference type="Proteomes" id="UP000199516">
    <property type="component" value="Unassembled WGS sequence"/>
</dbReference>
<sequence length="198" mass="22779">MLEIKNVSYRYEEFWLLKNVNLVIRPGEVIGLFGPSGSGKTTLAKIAAGYLKPREGEVIIDQRIQGTNREKHPNPVQLIWQHPEKSMNPRWRMKEVLKEAGEPSSEILSVLEIKEEWLNRWPSELSGGELQRFQLARALISTSQYLIADEMTAMLDAVSQANIWHAVLHLMKKHQIGMLAISHDKRLLEMVSDRLICW</sequence>
<reference evidence="6 7" key="1">
    <citation type="submission" date="2016-10" db="EMBL/GenBank/DDBJ databases">
        <authorList>
            <person name="de Groot N.N."/>
        </authorList>
    </citation>
    <scope>NUCLEOTIDE SEQUENCE [LARGE SCALE GENOMIC DNA]</scope>
    <source>
        <strain evidence="6 7">DSM 23995</strain>
    </source>
</reference>
<dbReference type="SUPFAM" id="SSF52540">
    <property type="entry name" value="P-loop containing nucleoside triphosphate hydrolases"/>
    <property type="match status" value="1"/>
</dbReference>
<dbReference type="GO" id="GO:0005524">
    <property type="term" value="F:ATP binding"/>
    <property type="evidence" value="ECO:0007669"/>
    <property type="project" value="UniProtKB-KW"/>
</dbReference>
<dbReference type="InterPro" id="IPR003439">
    <property type="entry name" value="ABC_transporter-like_ATP-bd"/>
</dbReference>
<dbReference type="SMART" id="SM00382">
    <property type="entry name" value="AAA"/>
    <property type="match status" value="1"/>
</dbReference>
<dbReference type="Pfam" id="PF00005">
    <property type="entry name" value="ABC_tran"/>
    <property type="match status" value="1"/>
</dbReference>
<evidence type="ECO:0000256" key="3">
    <source>
        <dbReference type="ARBA" id="ARBA00022741"/>
    </source>
</evidence>
<dbReference type="PANTHER" id="PTHR43776:SF7">
    <property type="entry name" value="D,D-DIPEPTIDE TRANSPORT ATP-BINDING PROTEIN DDPF-RELATED"/>
    <property type="match status" value="1"/>
</dbReference>
<evidence type="ECO:0000313" key="7">
    <source>
        <dbReference type="Proteomes" id="UP000199516"/>
    </source>
</evidence>
<dbReference type="Gene3D" id="3.40.50.300">
    <property type="entry name" value="P-loop containing nucleotide triphosphate hydrolases"/>
    <property type="match status" value="1"/>
</dbReference>
<organism evidence="6 7">
    <name type="scientific">Alteribacillus iranensis</name>
    <dbReference type="NCBI Taxonomy" id="930128"/>
    <lineage>
        <taxon>Bacteria</taxon>
        <taxon>Bacillati</taxon>
        <taxon>Bacillota</taxon>
        <taxon>Bacilli</taxon>
        <taxon>Bacillales</taxon>
        <taxon>Bacillaceae</taxon>
        <taxon>Alteribacillus</taxon>
    </lineage>
</organism>
<accession>A0A1I2BDP8</accession>
<gene>
    <name evidence="6" type="ORF">SAMN05192532_102241</name>
</gene>
<dbReference type="PROSITE" id="PS00211">
    <property type="entry name" value="ABC_TRANSPORTER_1"/>
    <property type="match status" value="1"/>
</dbReference>
<dbReference type="STRING" id="930128.SAMN05192532_102241"/>